<protein>
    <submittedName>
        <fullName evidence="1">Uncharacterized protein</fullName>
    </submittedName>
</protein>
<evidence type="ECO:0000313" key="1">
    <source>
        <dbReference type="EMBL" id="KRX34785.1"/>
    </source>
</evidence>
<comment type="caution">
    <text evidence="1">The sequence shown here is derived from an EMBL/GenBank/DDBJ whole genome shotgun (WGS) entry which is preliminary data.</text>
</comment>
<keyword evidence="2" id="KW-1185">Reference proteome</keyword>
<dbReference type="AlphaFoldDB" id="A0A0V0T702"/>
<reference evidence="1 2" key="1">
    <citation type="submission" date="2015-01" db="EMBL/GenBank/DDBJ databases">
        <title>Evolution of Trichinella species and genotypes.</title>
        <authorList>
            <person name="Korhonen P.K."/>
            <person name="Edoardo P."/>
            <person name="Giuseppe L.R."/>
            <person name="Gasser R.B."/>
        </authorList>
    </citation>
    <scope>NUCLEOTIDE SEQUENCE [LARGE SCALE GENOMIC DNA]</scope>
    <source>
        <strain evidence="1">ISS417</strain>
    </source>
</reference>
<dbReference type="Proteomes" id="UP000055048">
    <property type="component" value="Unassembled WGS sequence"/>
</dbReference>
<dbReference type="EMBL" id="JYDJ01000515">
    <property type="protein sequence ID" value="KRX34785.1"/>
    <property type="molecule type" value="Genomic_DNA"/>
</dbReference>
<proteinExistence type="predicted"/>
<accession>A0A0V0T702</accession>
<organism evidence="1 2">
    <name type="scientific">Trichinella murrelli</name>
    <dbReference type="NCBI Taxonomy" id="144512"/>
    <lineage>
        <taxon>Eukaryota</taxon>
        <taxon>Metazoa</taxon>
        <taxon>Ecdysozoa</taxon>
        <taxon>Nematoda</taxon>
        <taxon>Enoplea</taxon>
        <taxon>Dorylaimia</taxon>
        <taxon>Trichinellida</taxon>
        <taxon>Trichinellidae</taxon>
        <taxon>Trichinella</taxon>
    </lineage>
</organism>
<evidence type="ECO:0000313" key="2">
    <source>
        <dbReference type="Proteomes" id="UP000055048"/>
    </source>
</evidence>
<gene>
    <name evidence="1" type="ORF">T05_14859</name>
</gene>
<name>A0A0V0T702_9BILA</name>
<sequence length="99" mass="10559">MTMKDGSKVRIEHDPFRAGQPSIGCAVVAEPRSVGSDVGASADGSEDWTRALVDGAECSARSKMVLRSMLRKCEKAISLGEADLRRTSLVKHRIETGGA</sequence>
<dbReference type="STRING" id="144512.A0A0V0T702"/>